<dbReference type="PROSITE" id="PS50105">
    <property type="entry name" value="SAM_DOMAIN"/>
    <property type="match status" value="1"/>
</dbReference>
<keyword evidence="3" id="KW-1185">Reference proteome</keyword>
<dbReference type="InterPro" id="IPR013761">
    <property type="entry name" value="SAM/pointed_sf"/>
</dbReference>
<sequence>MDIILKVIDLGHLIEQFRRKAVGPNDVLELSNEDMISLGVTTIGQKIRLFRACRNYLNEGNK</sequence>
<evidence type="ECO:0000259" key="1">
    <source>
        <dbReference type="PROSITE" id="PS50105"/>
    </source>
</evidence>
<gene>
    <name evidence="2" type="ORF">DPMN_193597</name>
</gene>
<name>A0A9D3Y2L1_DREPO</name>
<reference evidence="2" key="2">
    <citation type="submission" date="2020-11" db="EMBL/GenBank/DDBJ databases">
        <authorList>
            <person name="McCartney M.A."/>
            <person name="Auch B."/>
            <person name="Kono T."/>
            <person name="Mallez S."/>
            <person name="Becker A."/>
            <person name="Gohl D.M."/>
            <person name="Silverstein K.A.T."/>
            <person name="Koren S."/>
            <person name="Bechman K.B."/>
            <person name="Herman A."/>
            <person name="Abrahante J.E."/>
            <person name="Garbe J."/>
        </authorList>
    </citation>
    <scope>NUCLEOTIDE SEQUENCE</scope>
    <source>
        <strain evidence="2">Duluth1</strain>
        <tissue evidence="2">Whole animal</tissue>
    </source>
</reference>
<dbReference type="InterPro" id="IPR001660">
    <property type="entry name" value="SAM"/>
</dbReference>
<feature type="domain" description="SAM" evidence="1">
    <location>
        <begin position="1"/>
        <end position="59"/>
    </location>
</feature>
<dbReference type="SUPFAM" id="SSF47769">
    <property type="entry name" value="SAM/Pointed domain"/>
    <property type="match status" value="1"/>
</dbReference>
<evidence type="ECO:0000313" key="3">
    <source>
        <dbReference type="Proteomes" id="UP000828390"/>
    </source>
</evidence>
<organism evidence="2 3">
    <name type="scientific">Dreissena polymorpha</name>
    <name type="common">Zebra mussel</name>
    <name type="synonym">Mytilus polymorpha</name>
    <dbReference type="NCBI Taxonomy" id="45954"/>
    <lineage>
        <taxon>Eukaryota</taxon>
        <taxon>Metazoa</taxon>
        <taxon>Spiralia</taxon>
        <taxon>Lophotrochozoa</taxon>
        <taxon>Mollusca</taxon>
        <taxon>Bivalvia</taxon>
        <taxon>Autobranchia</taxon>
        <taxon>Heteroconchia</taxon>
        <taxon>Euheterodonta</taxon>
        <taxon>Imparidentia</taxon>
        <taxon>Neoheterodontei</taxon>
        <taxon>Myida</taxon>
        <taxon>Dreissenoidea</taxon>
        <taxon>Dreissenidae</taxon>
        <taxon>Dreissena</taxon>
    </lineage>
</organism>
<proteinExistence type="predicted"/>
<dbReference type="EMBL" id="JAIWYP010000057">
    <property type="protein sequence ID" value="KAH3690650.1"/>
    <property type="molecule type" value="Genomic_DNA"/>
</dbReference>
<protein>
    <recommendedName>
        <fullName evidence="1">SAM domain-containing protein</fullName>
    </recommendedName>
</protein>
<dbReference type="AlphaFoldDB" id="A0A9D3Y2L1"/>
<dbReference type="Gene3D" id="1.10.150.50">
    <property type="entry name" value="Transcription Factor, Ets-1"/>
    <property type="match status" value="1"/>
</dbReference>
<accession>A0A9D3Y2L1</accession>
<comment type="caution">
    <text evidence="2">The sequence shown here is derived from an EMBL/GenBank/DDBJ whole genome shotgun (WGS) entry which is preliminary data.</text>
</comment>
<reference evidence="2" key="1">
    <citation type="journal article" date="2019" name="bioRxiv">
        <title>The Genome of the Zebra Mussel, Dreissena polymorpha: A Resource for Invasive Species Research.</title>
        <authorList>
            <person name="McCartney M.A."/>
            <person name="Auch B."/>
            <person name="Kono T."/>
            <person name="Mallez S."/>
            <person name="Zhang Y."/>
            <person name="Obille A."/>
            <person name="Becker A."/>
            <person name="Abrahante J.E."/>
            <person name="Garbe J."/>
            <person name="Badalamenti J.P."/>
            <person name="Herman A."/>
            <person name="Mangelson H."/>
            <person name="Liachko I."/>
            <person name="Sullivan S."/>
            <person name="Sone E.D."/>
            <person name="Koren S."/>
            <person name="Silverstein K.A.T."/>
            <person name="Beckman K.B."/>
            <person name="Gohl D.M."/>
        </authorList>
    </citation>
    <scope>NUCLEOTIDE SEQUENCE</scope>
    <source>
        <strain evidence="2">Duluth1</strain>
        <tissue evidence="2">Whole animal</tissue>
    </source>
</reference>
<dbReference type="Proteomes" id="UP000828390">
    <property type="component" value="Unassembled WGS sequence"/>
</dbReference>
<evidence type="ECO:0000313" key="2">
    <source>
        <dbReference type="EMBL" id="KAH3690650.1"/>
    </source>
</evidence>